<sequence length="106" mass="11953">MRSLLMNIKLKVGDNVKILCGKDRGKTGEILSIDRKKLKVVVKSCNMVKKVIKARTPQERGKITSKEAPMDISNVMLFSGGIASRLGIKFENNEKKRYLKKNGENF</sequence>
<keyword evidence="2 5" id="KW-0689">Ribosomal protein</keyword>
<dbReference type="Pfam" id="PF17136">
    <property type="entry name" value="ribosomal_L24"/>
    <property type="match status" value="1"/>
</dbReference>
<keyword evidence="3 5" id="KW-0687">Ribonucleoprotein</keyword>
<dbReference type="PANTHER" id="PTHR12903">
    <property type="entry name" value="MITOCHONDRIAL RIBOSOMAL PROTEIN L24"/>
    <property type="match status" value="1"/>
</dbReference>
<dbReference type="InterPro" id="IPR014722">
    <property type="entry name" value="Rib_uL2_dom2"/>
</dbReference>
<keyword evidence="5" id="KW-0694">RNA-binding</keyword>
<evidence type="ECO:0000256" key="3">
    <source>
        <dbReference type="ARBA" id="ARBA00023274"/>
    </source>
</evidence>
<dbReference type="Pfam" id="PF00467">
    <property type="entry name" value="KOW"/>
    <property type="match status" value="1"/>
</dbReference>
<dbReference type="InterPro" id="IPR057264">
    <property type="entry name" value="Ribosomal_uL24_C"/>
</dbReference>
<dbReference type="InterPro" id="IPR005824">
    <property type="entry name" value="KOW"/>
</dbReference>
<dbReference type="HOGENOM" id="CLU_093315_2_3_12"/>
<dbReference type="PROSITE" id="PS01108">
    <property type="entry name" value="RIBOSOMAL_L24"/>
    <property type="match status" value="1"/>
</dbReference>
<dbReference type="eggNOG" id="COG0198">
    <property type="taxonomic scope" value="Bacteria"/>
</dbReference>
<feature type="domain" description="KOW" evidence="7">
    <location>
        <begin position="9"/>
        <end position="36"/>
    </location>
</feature>
<evidence type="ECO:0000256" key="4">
    <source>
        <dbReference type="ARBA" id="ARBA00035206"/>
    </source>
</evidence>
<dbReference type="GO" id="GO:0019843">
    <property type="term" value="F:rRNA binding"/>
    <property type="evidence" value="ECO:0007669"/>
    <property type="project" value="UniProtKB-UniRule"/>
</dbReference>
<evidence type="ECO:0000256" key="1">
    <source>
        <dbReference type="ARBA" id="ARBA00010618"/>
    </source>
</evidence>
<dbReference type="InterPro" id="IPR003256">
    <property type="entry name" value="Ribosomal_uL24"/>
</dbReference>
<proteinExistence type="inferred from homology"/>
<dbReference type="GO" id="GO:0003735">
    <property type="term" value="F:structural constituent of ribosome"/>
    <property type="evidence" value="ECO:0007669"/>
    <property type="project" value="InterPro"/>
</dbReference>
<dbReference type="Proteomes" id="UP000019262">
    <property type="component" value="Chromosome"/>
</dbReference>
<name>W5SMS5_BORAN</name>
<reference evidence="8 9" key="1">
    <citation type="submission" date="2013-04" db="EMBL/GenBank/DDBJ databases">
        <title>Comparative Genomics of Relapsing Fever Spirochetes.</title>
        <authorList>
            <person name="Schwan T.G."/>
            <person name="Raffel S.J."/>
            <person name="Porcella S.F."/>
            <person name="Martens C.A."/>
            <person name="Bruno D.P."/>
            <person name="Rickefs S.M."/>
            <person name="Barbian K.B."/>
        </authorList>
    </citation>
    <scope>NUCLEOTIDE SEQUENCE [LARGE SCALE GENOMIC DNA]</scope>
    <source>
        <strain evidence="8 9">BA2</strain>
    </source>
</reference>
<dbReference type="EMBL" id="CP005829">
    <property type="protein sequence ID" value="AHH08469.1"/>
    <property type="molecule type" value="Genomic_DNA"/>
</dbReference>
<dbReference type="InterPro" id="IPR008991">
    <property type="entry name" value="Translation_prot_SH3-like_sf"/>
</dbReference>
<organism evidence="8 9">
    <name type="scientific">Borrelia anserina BA2</name>
    <dbReference type="NCBI Taxonomy" id="1313293"/>
    <lineage>
        <taxon>Bacteria</taxon>
        <taxon>Pseudomonadati</taxon>
        <taxon>Spirochaetota</taxon>
        <taxon>Spirochaetia</taxon>
        <taxon>Spirochaetales</taxon>
        <taxon>Borreliaceae</taxon>
        <taxon>Borrelia</taxon>
    </lineage>
</organism>
<evidence type="ECO:0000256" key="2">
    <source>
        <dbReference type="ARBA" id="ARBA00022980"/>
    </source>
</evidence>
<evidence type="ECO:0000256" key="5">
    <source>
        <dbReference type="HAMAP-Rule" id="MF_01326"/>
    </source>
</evidence>
<accession>W5SMS5</accession>
<comment type="subunit">
    <text evidence="5">Part of the 50S ribosomal subunit.</text>
</comment>
<dbReference type="Gene3D" id="2.30.30.30">
    <property type="match status" value="1"/>
</dbReference>
<evidence type="ECO:0000313" key="9">
    <source>
        <dbReference type="Proteomes" id="UP000019262"/>
    </source>
</evidence>
<dbReference type="GO" id="GO:0005840">
    <property type="term" value="C:ribosome"/>
    <property type="evidence" value="ECO:0007669"/>
    <property type="project" value="UniProtKB-KW"/>
</dbReference>
<dbReference type="PATRIC" id="fig|1313293.3.peg.513"/>
<protein>
    <recommendedName>
        <fullName evidence="4 5">Large ribosomal subunit protein uL24</fullName>
    </recommendedName>
</protein>
<dbReference type="InterPro" id="IPR005825">
    <property type="entry name" value="Ribosomal_uL24_CS"/>
</dbReference>
<dbReference type="NCBIfam" id="TIGR01079">
    <property type="entry name" value="rplX_bact"/>
    <property type="match status" value="1"/>
</dbReference>
<keyword evidence="5" id="KW-0699">rRNA-binding</keyword>
<evidence type="ECO:0000313" key="8">
    <source>
        <dbReference type="EMBL" id="AHH08469.1"/>
    </source>
</evidence>
<gene>
    <name evidence="5" type="primary">rplX</name>
    <name evidence="8" type="ORF">BAN_0066100</name>
</gene>
<dbReference type="AlphaFoldDB" id="W5SMS5"/>
<evidence type="ECO:0000256" key="6">
    <source>
        <dbReference type="RuleBase" id="RU003477"/>
    </source>
</evidence>
<dbReference type="HAMAP" id="MF_01326_B">
    <property type="entry name" value="Ribosomal_uL24_B"/>
    <property type="match status" value="1"/>
</dbReference>
<dbReference type="CDD" id="cd06089">
    <property type="entry name" value="KOW_RPL26"/>
    <property type="match status" value="1"/>
</dbReference>
<comment type="similarity">
    <text evidence="1 5 6">Belongs to the universal ribosomal protein uL24 family.</text>
</comment>
<dbReference type="GO" id="GO:0006412">
    <property type="term" value="P:translation"/>
    <property type="evidence" value="ECO:0007669"/>
    <property type="project" value="UniProtKB-UniRule"/>
</dbReference>
<comment type="function">
    <text evidence="5">One of two assembly initiator proteins, it binds directly to the 5'-end of the 23S rRNA, where it nucleates assembly of the 50S subunit.</text>
</comment>
<dbReference type="SUPFAM" id="SSF50104">
    <property type="entry name" value="Translation proteins SH3-like domain"/>
    <property type="match status" value="1"/>
</dbReference>
<comment type="function">
    <text evidence="5">One of the proteins that surrounds the polypeptide exit tunnel on the outside of the subunit.</text>
</comment>
<dbReference type="InterPro" id="IPR041988">
    <property type="entry name" value="Ribosomal_uL24_KOW"/>
</dbReference>
<evidence type="ECO:0000259" key="7">
    <source>
        <dbReference type="SMART" id="SM00739"/>
    </source>
</evidence>
<dbReference type="SMART" id="SM00739">
    <property type="entry name" value="KOW"/>
    <property type="match status" value="1"/>
</dbReference>
<dbReference type="GO" id="GO:1990904">
    <property type="term" value="C:ribonucleoprotein complex"/>
    <property type="evidence" value="ECO:0007669"/>
    <property type="project" value="UniProtKB-KW"/>
</dbReference>